<evidence type="ECO:0000313" key="7">
    <source>
        <dbReference type="Proteomes" id="UP000076858"/>
    </source>
</evidence>
<dbReference type="Gene3D" id="1.20.5.1700">
    <property type="match status" value="1"/>
</dbReference>
<evidence type="ECO:0000256" key="4">
    <source>
        <dbReference type="SAM" id="MobiDB-lite"/>
    </source>
</evidence>
<organism evidence="6 7">
    <name type="scientific">Daphnia magna</name>
    <dbReference type="NCBI Taxonomy" id="35525"/>
    <lineage>
        <taxon>Eukaryota</taxon>
        <taxon>Metazoa</taxon>
        <taxon>Ecdysozoa</taxon>
        <taxon>Arthropoda</taxon>
        <taxon>Crustacea</taxon>
        <taxon>Branchiopoda</taxon>
        <taxon>Diplostraca</taxon>
        <taxon>Cladocera</taxon>
        <taxon>Anomopoda</taxon>
        <taxon>Daphniidae</taxon>
        <taxon>Daphnia</taxon>
    </lineage>
</organism>
<dbReference type="Pfam" id="PF07651">
    <property type="entry name" value="ANTH"/>
    <property type="match status" value="1"/>
</dbReference>
<dbReference type="GO" id="GO:0051015">
    <property type="term" value="F:actin filament binding"/>
    <property type="evidence" value="ECO:0007669"/>
    <property type="project" value="TreeGrafter"/>
</dbReference>
<evidence type="ECO:0000256" key="1">
    <source>
        <dbReference type="ARBA" id="ARBA00004496"/>
    </source>
</evidence>
<dbReference type="InterPro" id="IPR035964">
    <property type="entry name" value="I/LWEQ_dom_sf"/>
</dbReference>
<feature type="region of interest" description="Disordered" evidence="4">
    <location>
        <begin position="243"/>
        <end position="262"/>
    </location>
</feature>
<keyword evidence="3" id="KW-0175">Coiled coil</keyword>
<evidence type="ECO:0000313" key="6">
    <source>
        <dbReference type="EMBL" id="KZS07064.1"/>
    </source>
</evidence>
<feature type="domain" description="I/LWEQ" evidence="5">
    <location>
        <begin position="1123"/>
        <end position="1364"/>
    </location>
</feature>
<dbReference type="PANTHER" id="PTHR10407">
    <property type="entry name" value="HUNTINGTIN INTERACTING PROTEIN 1"/>
    <property type="match status" value="1"/>
</dbReference>
<reference evidence="6 7" key="1">
    <citation type="submission" date="2016-03" db="EMBL/GenBank/DDBJ databases">
        <title>EvidentialGene: Evidence-directed Construction of Genes on Genomes.</title>
        <authorList>
            <person name="Gilbert D.G."/>
            <person name="Choi J.-H."/>
            <person name="Mockaitis K."/>
            <person name="Colbourne J."/>
            <person name="Pfrender M."/>
        </authorList>
    </citation>
    <scope>NUCLEOTIDE SEQUENCE [LARGE SCALE GENOMIC DNA]</scope>
    <source>
        <strain evidence="6 7">Xinb3</strain>
        <tissue evidence="6">Complete organism</tissue>
    </source>
</reference>
<dbReference type="GO" id="GO:0030864">
    <property type="term" value="C:cortical actin cytoskeleton"/>
    <property type="evidence" value="ECO:0007669"/>
    <property type="project" value="TreeGrafter"/>
</dbReference>
<dbReference type="GO" id="GO:0006897">
    <property type="term" value="P:endocytosis"/>
    <property type="evidence" value="ECO:0007669"/>
    <property type="project" value="InterPro"/>
</dbReference>
<name>A0A162D572_9CRUS</name>
<dbReference type="InterPro" id="IPR011417">
    <property type="entry name" value="ANTH_dom"/>
</dbReference>
<dbReference type="PROSITE" id="PS50945">
    <property type="entry name" value="I_LWEQ"/>
    <property type="match status" value="1"/>
</dbReference>
<dbReference type="STRING" id="35525.A0A162D572"/>
<dbReference type="Pfam" id="PF01608">
    <property type="entry name" value="I_LWEQ"/>
    <property type="match status" value="1"/>
</dbReference>
<dbReference type="OrthoDB" id="8178130at2759"/>
<protein>
    <submittedName>
        <fullName evidence="6">Putative Huntingtin interacting protein 1</fullName>
    </submittedName>
</protein>
<proteinExistence type="predicted"/>
<feature type="coiled-coil region" evidence="3">
    <location>
        <begin position="909"/>
        <end position="950"/>
    </location>
</feature>
<comment type="caution">
    <text evidence="6">The sequence shown here is derived from an EMBL/GenBank/DDBJ whole genome shotgun (WGS) entry which is preliminary data.</text>
</comment>
<feature type="coiled-coil region" evidence="3">
    <location>
        <begin position="60"/>
        <end position="108"/>
    </location>
</feature>
<feature type="compositionally biased region" description="Acidic residues" evidence="4">
    <location>
        <begin position="243"/>
        <end position="254"/>
    </location>
</feature>
<dbReference type="SMART" id="SM00307">
    <property type="entry name" value="ILWEQ"/>
    <property type="match status" value="1"/>
</dbReference>
<dbReference type="GO" id="GO:0035615">
    <property type="term" value="F:clathrin adaptor activity"/>
    <property type="evidence" value="ECO:0007669"/>
    <property type="project" value="TreeGrafter"/>
</dbReference>
<evidence type="ECO:0000256" key="3">
    <source>
        <dbReference type="SAM" id="Coils"/>
    </source>
</evidence>
<feature type="coiled-coil region" evidence="3">
    <location>
        <begin position="540"/>
        <end position="644"/>
    </location>
</feature>
<dbReference type="GO" id="GO:0048268">
    <property type="term" value="P:clathrin coat assembly"/>
    <property type="evidence" value="ECO:0007669"/>
    <property type="project" value="TreeGrafter"/>
</dbReference>
<dbReference type="PANTHER" id="PTHR10407:SF15">
    <property type="entry name" value="HUNTINGTIN INTERACTING PROTEIN 1"/>
    <property type="match status" value="1"/>
</dbReference>
<dbReference type="GO" id="GO:0043325">
    <property type="term" value="F:phosphatidylinositol-3,4-bisphosphate binding"/>
    <property type="evidence" value="ECO:0007669"/>
    <property type="project" value="TreeGrafter"/>
</dbReference>
<accession>A0A162D572</accession>
<dbReference type="Proteomes" id="UP000076858">
    <property type="component" value="Unassembled WGS sequence"/>
</dbReference>
<gene>
    <name evidence="6" type="ORF">APZ42_029329</name>
</gene>
<feature type="coiled-coil region" evidence="3">
    <location>
        <begin position="1094"/>
        <end position="1152"/>
    </location>
</feature>
<dbReference type="FunFam" id="1.20.1410.10:FF:000006">
    <property type="entry name" value="Huntingtin interacting protein"/>
    <property type="match status" value="1"/>
</dbReference>
<dbReference type="GO" id="GO:0030136">
    <property type="term" value="C:clathrin-coated vesicle"/>
    <property type="evidence" value="ECO:0007669"/>
    <property type="project" value="TreeGrafter"/>
</dbReference>
<feature type="coiled-coil region" evidence="3">
    <location>
        <begin position="680"/>
        <end position="827"/>
    </location>
</feature>
<keyword evidence="2" id="KW-0963">Cytoplasm</keyword>
<dbReference type="InterPro" id="IPR030224">
    <property type="entry name" value="Sla2_fam"/>
</dbReference>
<dbReference type="InterPro" id="IPR002558">
    <property type="entry name" value="ILWEQ_dom"/>
</dbReference>
<comment type="subcellular location">
    <subcellularLocation>
        <location evidence="1">Cytoplasm</location>
    </subcellularLocation>
</comment>
<dbReference type="Gene3D" id="1.20.1410.10">
    <property type="entry name" value="I/LWEQ domain"/>
    <property type="match status" value="1"/>
</dbReference>
<dbReference type="GO" id="GO:0007015">
    <property type="term" value="P:actin filament organization"/>
    <property type="evidence" value="ECO:0007669"/>
    <property type="project" value="TreeGrafter"/>
</dbReference>
<dbReference type="GO" id="GO:0080025">
    <property type="term" value="F:phosphatidylinositol-3,5-bisphosphate binding"/>
    <property type="evidence" value="ECO:0007669"/>
    <property type="project" value="TreeGrafter"/>
</dbReference>
<dbReference type="SUPFAM" id="SSF109885">
    <property type="entry name" value="I/LWEQ domain"/>
    <property type="match status" value="1"/>
</dbReference>
<dbReference type="EMBL" id="LRGB01002579">
    <property type="protein sequence ID" value="KZS07064.1"/>
    <property type="molecule type" value="Genomic_DNA"/>
</dbReference>
<evidence type="ECO:0000256" key="2">
    <source>
        <dbReference type="ARBA" id="ARBA00022490"/>
    </source>
</evidence>
<keyword evidence="7" id="KW-1185">Reference proteome</keyword>
<dbReference type="GO" id="GO:0032051">
    <property type="term" value="F:clathrin light chain binding"/>
    <property type="evidence" value="ECO:0007669"/>
    <property type="project" value="TreeGrafter"/>
</dbReference>
<sequence>MLRKQHEAKICPGIINNPEKHRQDQNTFVSNGKLVNGVWRSNKYSLLIQSGGELNLYLSMQQLSQKIAAKVKKVSKLNIQVEKKNAALKELKAEIHGLRVNMASLKNDRLEFLLNDLDDKDCEALEDLIRLLNNSFDVMNAWRPADGITETNWNGADGRREVLSNLYQCLEETKIAACGISPSNELEDKVLLCGDSQDDFHSKSEEQLSLIKKPPVVDIDLEWGSWAATYTGIMREMDLVDSAENEDLSTENDDTSTTTQTPASSKIDVLDCNIIYYFCGPEELPVNFTASQLTEIKKRGYLIFSSYKIFQLICVVEENFLKLAKHDRIFMKNSYEAILLLISGAKLSLIGCVMYRKSLISDVIFQYLTLRFRCFGKKRFVHILEKKRVFGSLDMSRSNSMTNAGQCRLAPLIPCIQDSSQVYDFIVKLLFKLHNCLPPDTLEGHRLRFQKQFKALRQFYLQSSTLQYFKSLIQVPNLDENPPNFLISSELSRHVTPVVILPNETFQPSHVDETLVQLESDLPERNDCSPDLLLERDRYIEHLLHQLEQLSAELRKVRADYNQETGLLRQELLNLEIRLAEKENEIEEAMKDKKTIERKLSEAAKSAQMGSVVQLQLDETEKRAKGWEDKFVKLKEVYQNLRDEHIKLLRHKAEIDKKFSVTNMALEQSQKIQCELQDSLQLSKASIKETENELNVLKTMDAAKIQQLDNEKVALQEINSQLNTSLSTAKQKIAEAENLLSEFREQNNKLVTEVQQLNAMVELTTKEREEIEENFEQLKVRAVNIDVEFSAFRTSQDARILQLMKENEELSADKINWQEKSENLEKCNHVVNKQINDVQEEKQVLALLTVELKKELELRNKTSIDLKEALNQSIQSSEKMEQEYSNYKITKEAVILEVTAEKEKLKTCATDMKESVSKLEHHVQNLESEKAQLQEENQKLLNQKDLLTAHYKSALHTSKLESINLFHQLLINCCLKAEQYLDKCVTDLSKPPVFALNIQDHGGFTMAGAKSLLETLSQSLRSYCSSNKSEEKACLTIPLIFPFVQSVDCMLLHGQQLAHSLSDIDKVDNLLKKCVAAGKVAVLFFGVLQQPFEIEEINLNSNKVRDALRDLEKEMEFVTESSKNSAEQGNVGEELETELGAMERAIEEAAARIAKLWDNSKQSHTGVKLEVNEKVLDSCTALMKAIVELIRNAKVLQEEIVARGKGSASARDFYKRNHRWTEGLLSAAKAVGFGAKLLTDAADNVVKGQAKFEQLTVASQEIAASTAQLVFASRVKAELQSKNLQMLTESSKAVSLATGGVVATAKHCAQLVEESTVLDFAHLTLHQAKRLEMESQVKVLEFESSLEKERLRLSALRKQHYQLAGDSES</sequence>
<evidence type="ECO:0000259" key="5">
    <source>
        <dbReference type="PROSITE" id="PS50945"/>
    </source>
</evidence>